<dbReference type="AlphaFoldDB" id="A0A139X3L5"/>
<dbReference type="OrthoDB" id="583391at2"/>
<name>A0A139X3L5_9CYAN</name>
<dbReference type="STRING" id="128403.WA1_31670"/>
<evidence type="ECO:0000313" key="1">
    <source>
        <dbReference type="EMBL" id="KYC39297.1"/>
    </source>
</evidence>
<organism evidence="1 2">
    <name type="scientific">Scytonema hofmannii PCC 7110</name>
    <dbReference type="NCBI Taxonomy" id="128403"/>
    <lineage>
        <taxon>Bacteria</taxon>
        <taxon>Bacillati</taxon>
        <taxon>Cyanobacteriota</taxon>
        <taxon>Cyanophyceae</taxon>
        <taxon>Nostocales</taxon>
        <taxon>Scytonemataceae</taxon>
        <taxon>Scytonema</taxon>
    </lineage>
</organism>
<dbReference type="Proteomes" id="UP000076925">
    <property type="component" value="Unassembled WGS sequence"/>
</dbReference>
<sequence length="122" mass="13993">MPFNVGRAIQLYRFKIHETSPLSRGLEGKVDNPQVVMQAVLSWTGGQPFLTQKLCQLLVNYLSQNSIPKSSLQTNPLPASFLIEEWVKSIVKYQIIKNWESQDEPPHLKTIRDRIVYGLWVG</sequence>
<keyword evidence="2" id="KW-1185">Reference proteome</keyword>
<evidence type="ECO:0000313" key="2">
    <source>
        <dbReference type="Proteomes" id="UP000076925"/>
    </source>
</evidence>
<dbReference type="EMBL" id="ANNX02000035">
    <property type="protein sequence ID" value="KYC39297.1"/>
    <property type="molecule type" value="Genomic_DNA"/>
</dbReference>
<protein>
    <submittedName>
        <fullName evidence="1">Uncharacterized protein</fullName>
    </submittedName>
</protein>
<gene>
    <name evidence="1" type="ORF">WA1_31670</name>
</gene>
<proteinExistence type="predicted"/>
<accession>A0A139X3L5</accession>
<comment type="caution">
    <text evidence="1">The sequence shown here is derived from an EMBL/GenBank/DDBJ whole genome shotgun (WGS) entry which is preliminary data.</text>
</comment>
<reference evidence="1 2" key="1">
    <citation type="journal article" date="2013" name="Genome Biol. Evol.">
        <title>Genomes of Stigonematalean cyanobacteria (subsection V) and the evolution of oxygenic photosynthesis from prokaryotes to plastids.</title>
        <authorList>
            <person name="Dagan T."/>
            <person name="Roettger M."/>
            <person name="Stucken K."/>
            <person name="Landan G."/>
            <person name="Koch R."/>
            <person name="Major P."/>
            <person name="Gould S.B."/>
            <person name="Goremykin V.V."/>
            <person name="Rippka R."/>
            <person name="Tandeau de Marsac N."/>
            <person name="Gugger M."/>
            <person name="Lockhart P.J."/>
            <person name="Allen J.F."/>
            <person name="Brune I."/>
            <person name="Maus I."/>
            <person name="Puhler A."/>
            <person name="Martin W.F."/>
        </authorList>
    </citation>
    <scope>NUCLEOTIDE SEQUENCE [LARGE SCALE GENOMIC DNA]</scope>
    <source>
        <strain evidence="1 2">PCC 7110</strain>
    </source>
</reference>